<gene>
    <name evidence="1" type="ORF">B9Z55_028526</name>
</gene>
<dbReference type="EMBL" id="PDUG01000025">
    <property type="protein sequence ID" value="PIC12293.1"/>
    <property type="molecule type" value="Genomic_DNA"/>
</dbReference>
<evidence type="ECO:0000313" key="2">
    <source>
        <dbReference type="Proteomes" id="UP000230233"/>
    </source>
</evidence>
<protein>
    <submittedName>
        <fullName evidence="1">Uncharacterized protein</fullName>
    </submittedName>
</protein>
<dbReference type="STRING" id="1611254.A0A2G5SBL2"/>
<reference evidence="2" key="1">
    <citation type="submission" date="2017-10" db="EMBL/GenBank/DDBJ databases">
        <title>Rapid genome shrinkage in a self-fertile nematode reveals novel sperm competition proteins.</title>
        <authorList>
            <person name="Yin D."/>
            <person name="Schwarz E.M."/>
            <person name="Thomas C.G."/>
            <person name="Felde R.L."/>
            <person name="Korf I.F."/>
            <person name="Cutter A.D."/>
            <person name="Schartner C.M."/>
            <person name="Ralston E.J."/>
            <person name="Meyer B.J."/>
            <person name="Haag E.S."/>
        </authorList>
    </citation>
    <scope>NUCLEOTIDE SEQUENCE [LARGE SCALE GENOMIC DNA]</scope>
    <source>
        <strain evidence="2">JU1422</strain>
    </source>
</reference>
<name>A0A2G5SBL2_9PELO</name>
<evidence type="ECO:0000313" key="1">
    <source>
        <dbReference type="EMBL" id="PIC12293.1"/>
    </source>
</evidence>
<comment type="caution">
    <text evidence="1">The sequence shown here is derived from an EMBL/GenBank/DDBJ whole genome shotgun (WGS) entry which is preliminary data.</text>
</comment>
<sequence length="134" mass="15535">MYVSIWESVLADCYELQGLEERMVPAINMQVNMSREMITIRFMTKYAPIRVCIRDSVWIEAKVEVVNDQTGAKIADRVDEFLTRRLNETWSIPIMLTLAVSGEHYALEKVKVPLREENPETKLPTPTKIIVHKN</sequence>
<proteinExistence type="predicted"/>
<keyword evidence="2" id="KW-1185">Reference proteome</keyword>
<dbReference type="Proteomes" id="UP000230233">
    <property type="component" value="Unassembled WGS sequence"/>
</dbReference>
<accession>A0A2G5SBL2</accession>
<dbReference type="AlphaFoldDB" id="A0A2G5SBL2"/>
<organism evidence="1 2">
    <name type="scientific">Caenorhabditis nigoni</name>
    <dbReference type="NCBI Taxonomy" id="1611254"/>
    <lineage>
        <taxon>Eukaryota</taxon>
        <taxon>Metazoa</taxon>
        <taxon>Ecdysozoa</taxon>
        <taxon>Nematoda</taxon>
        <taxon>Chromadorea</taxon>
        <taxon>Rhabditida</taxon>
        <taxon>Rhabditina</taxon>
        <taxon>Rhabditomorpha</taxon>
        <taxon>Rhabditoidea</taxon>
        <taxon>Rhabditidae</taxon>
        <taxon>Peloderinae</taxon>
        <taxon>Caenorhabditis</taxon>
    </lineage>
</organism>